<dbReference type="EMBL" id="PYDT01000005">
    <property type="protein sequence ID" value="THU61368.1"/>
    <property type="molecule type" value="Genomic_DNA"/>
</dbReference>
<feature type="compositionally biased region" description="Low complexity" evidence="1">
    <location>
        <begin position="239"/>
        <end position="250"/>
    </location>
</feature>
<evidence type="ECO:0000313" key="3">
    <source>
        <dbReference type="Proteomes" id="UP000317650"/>
    </source>
</evidence>
<sequence length="542" mass="59606">MGLLPETPVFVDTNLGTRFALSVPDNITAGDLKRKLKCEHNSCFPALGKIVVHSLMVKQKSFLYHIPDSMPIKEACQGFRSTWFLRMDATRLTDVSVHQASIPSSMNHFRRRDSPYLEETVMPNSYMLPASSNSNCCKPGGRFICTKVDMDHILEGSISNMIDCNDTSKTVGFTISTVTATNMINQAGNTVRDCSTWDEREVDVPSLPLLGQKSLSKRRKLEHGIQGNVVGKEAVISNKTSKSGVSSSLDSGKEVRKDNTAPNATQKDKARVSEEPTEKEQHKNSLSMEETRSMNLSEKISVTGLISRYFSNQDEASTCSNLHKNVMDTQSATVQPTSMLNTQEFHLNEATGFAMKDVQSSADNKSSNDGESDCNTACSFNINKETKQVCLMSNNVGKIAKNKPTTSEGRVRPSAIISSAKKDPRVAESRCYEAGNTTSCGNKSLISSSQVNSKLVHARPCRTLTFPSLSSPISKRKRIFSSNDNQNEVGKRLVQAANKIYSSVSAEKLPQSRYISRCGNMSAPNSIVIPKRFSFEINDSDD</sequence>
<dbReference type="Proteomes" id="UP000317650">
    <property type="component" value="Chromosome 7"/>
</dbReference>
<evidence type="ECO:0000313" key="2">
    <source>
        <dbReference type="EMBL" id="THU61368.1"/>
    </source>
</evidence>
<gene>
    <name evidence="2" type="ORF">C4D60_Mb07t22540</name>
</gene>
<feature type="compositionally biased region" description="Basic and acidic residues" evidence="1">
    <location>
        <begin position="266"/>
        <end position="283"/>
    </location>
</feature>
<dbReference type="AlphaFoldDB" id="A0A4S8JH85"/>
<accession>A0A4S8JH85</accession>
<comment type="caution">
    <text evidence="2">The sequence shown here is derived from an EMBL/GenBank/DDBJ whole genome shotgun (WGS) entry which is preliminary data.</text>
</comment>
<feature type="region of interest" description="Disordered" evidence="1">
    <location>
        <begin position="239"/>
        <end position="290"/>
    </location>
</feature>
<reference evidence="2 3" key="1">
    <citation type="journal article" date="2019" name="Nat. Plants">
        <title>Genome sequencing of Musa balbisiana reveals subgenome evolution and function divergence in polyploid bananas.</title>
        <authorList>
            <person name="Yao X."/>
        </authorList>
    </citation>
    <scope>NUCLEOTIDE SEQUENCE [LARGE SCALE GENOMIC DNA]</scope>
    <source>
        <strain evidence="3">cv. DH-PKW</strain>
        <tissue evidence="2">Leaves</tissue>
    </source>
</reference>
<evidence type="ECO:0000256" key="1">
    <source>
        <dbReference type="SAM" id="MobiDB-lite"/>
    </source>
</evidence>
<organism evidence="2 3">
    <name type="scientific">Musa balbisiana</name>
    <name type="common">Banana</name>
    <dbReference type="NCBI Taxonomy" id="52838"/>
    <lineage>
        <taxon>Eukaryota</taxon>
        <taxon>Viridiplantae</taxon>
        <taxon>Streptophyta</taxon>
        <taxon>Embryophyta</taxon>
        <taxon>Tracheophyta</taxon>
        <taxon>Spermatophyta</taxon>
        <taxon>Magnoliopsida</taxon>
        <taxon>Liliopsida</taxon>
        <taxon>Zingiberales</taxon>
        <taxon>Musaceae</taxon>
        <taxon>Musa</taxon>
    </lineage>
</organism>
<proteinExistence type="predicted"/>
<dbReference type="STRING" id="52838.A0A4S8JH85"/>
<protein>
    <submittedName>
        <fullName evidence="2">Uncharacterized protein</fullName>
    </submittedName>
</protein>
<name>A0A4S8JH85_MUSBA</name>
<keyword evidence="3" id="KW-1185">Reference proteome</keyword>